<gene>
    <name evidence="1" type="ORF">METZ01_LOCUS138961</name>
</gene>
<reference evidence="1" key="1">
    <citation type="submission" date="2018-05" db="EMBL/GenBank/DDBJ databases">
        <authorList>
            <person name="Lanie J.A."/>
            <person name="Ng W.-L."/>
            <person name="Kazmierczak K.M."/>
            <person name="Andrzejewski T.M."/>
            <person name="Davidsen T.M."/>
            <person name="Wayne K.J."/>
            <person name="Tettelin H."/>
            <person name="Glass J.I."/>
            <person name="Rusch D."/>
            <person name="Podicherti R."/>
            <person name="Tsui H.-C.T."/>
            <person name="Winkler M.E."/>
        </authorList>
    </citation>
    <scope>NUCLEOTIDE SEQUENCE</scope>
</reference>
<dbReference type="EMBL" id="UINC01020523">
    <property type="protein sequence ID" value="SVA86107.1"/>
    <property type="molecule type" value="Genomic_DNA"/>
</dbReference>
<dbReference type="Gene3D" id="3.40.50.720">
    <property type="entry name" value="NAD(P)-binding Rossmann-like Domain"/>
    <property type="match status" value="1"/>
</dbReference>
<feature type="non-terminal residue" evidence="1">
    <location>
        <position position="46"/>
    </location>
</feature>
<dbReference type="SUPFAM" id="SSF51735">
    <property type="entry name" value="NAD(P)-binding Rossmann-fold domains"/>
    <property type="match status" value="1"/>
</dbReference>
<protein>
    <recommendedName>
        <fullName evidence="2">3-oxoacyl-ACP reductase</fullName>
    </recommendedName>
</protein>
<organism evidence="1">
    <name type="scientific">marine metagenome</name>
    <dbReference type="NCBI Taxonomy" id="408172"/>
    <lineage>
        <taxon>unclassified sequences</taxon>
        <taxon>metagenomes</taxon>
        <taxon>ecological metagenomes</taxon>
    </lineage>
</organism>
<proteinExistence type="predicted"/>
<dbReference type="AlphaFoldDB" id="A0A381ZBF2"/>
<accession>A0A381ZBF2</accession>
<evidence type="ECO:0000313" key="1">
    <source>
        <dbReference type="EMBL" id="SVA86107.1"/>
    </source>
</evidence>
<evidence type="ECO:0008006" key="2">
    <source>
        <dbReference type="Google" id="ProtNLM"/>
    </source>
</evidence>
<name>A0A381ZBF2_9ZZZZ</name>
<sequence>MDLGIQGKKAIVCASSKGLGKACALSLVQEGVDVIINSRNEEDLKK</sequence>
<dbReference type="InterPro" id="IPR036291">
    <property type="entry name" value="NAD(P)-bd_dom_sf"/>
</dbReference>